<keyword evidence="3" id="KW-0328">Glycosyltransferase</keyword>
<feature type="coiled-coil region" evidence="1">
    <location>
        <begin position="273"/>
        <end position="317"/>
    </location>
</feature>
<sequence length="1513" mass="174967">MPRTSQTPPHKIPPPALRIAIIVRTKDRHHLLTRCLHSLAEQKREPDQIVIVNDGGAAIEDVLNHFSNLNIHLINNATNQGRAYAGNQGVQATDSDVIGFLDDDDRFLPDHLQRLEKAMLHFDAKVVYSGCRLLKRDMLGDKIILQEESAGEFNDDYEAERLRHENYIPLINLLIDRALWLQVGGFDDSFEVFEDWDVLLRLSINTSFYHVNRITTEYAIWGGTQITQSMARKRWRESYRLFLKKHLLPLPESEQLEYLAEYWRMSQERRGIMRDIVLEKQALQSQLEQTTQTLEQYEQSQQRYEEMQSEYAQLQSNWSAKYKDLQSDYAHLQSDWMAKYKDLQSDYAHLQSDWIAKYQQLDLESRKELAQLQSDWTAKYQQLQSDYAKLQSDWIAKYQQLQSEERKESALLQSDWIAKYQQLQSQNNKESALLQSDWNAKYQQLQSDYAKLQSDWNAKYQQLQSENEKKSAQLQSDWNAKNQQLQSDYAKLQSDWNAKNQQLQSNYAKLQSDWNAKYQLLQSTCEKKQAKMQTAYNQLEEHYAQLQNKVQQEQNTLHELSKQMAVGLNATAIEKILQSSPPTAYALATSSGGVIDDYQRLVNWIRDKSEQLSQFELNLSAQIQPLQPSYDLLHQQLADLIQLISASHWPQIRRYANAVQEIEQGVENLYSQMEHYVSNSNTVGTSIGLVKKQALLPKEEEWGKIPPRPLSEVYPALMTIAGSTENPQFMESMNELGTIPFLLDPEAVLVFTVYCHFPDFFRFDIFLGTRLRINTCQVRVIIRELQSKTPIRVLSLDALEMLDNRFHPISFEPIADSAGKTYQIEMDSPDANEISGIAVWCHPKQPSNDYAQQPDYERVQRIGEINELPQWIEQDLLDLPLPTQLDAKSAPHLFMVFGLTESTHILDLLLFLRKLGSRLEQANSKGQIVICGLFNAEVRQYCQQHLLTTLETEQAHIDLPVALNWGKNQNFAAEYLWCCEIHAIPEPNIIERAMEMLTDCPDAGLLVPMEKYADGKIRAGYASLMRDGVLETALAGAPADHPYYSYRRVVDAASSQLVIMKKECLPQINISEIGAYRIPMYQLTELIWQLKDKQYEAIYEAALCYEQNQPYPELPEQDYSQDCQRFYQRWGDKLSTRSAHWSNALNPLRQPTVLVIDATLPMYDEDSGSLRLYTLLKLWVSLGYRITFFPDNLDSQFKYRHSLEALGIEVFHGNYRIADAMAYRQFDFALICRVEIGQRYIPFVRLLSPKTVIFYDTVDIHYIREERQAEIENDSELLAKAKGTKRQELANCLLANRVITVTEDDGYHLQKELPHLEFSVIPNIHQRHPLPENDFEQREGLVFIGNYNHQPNEDAVYYFIETVLPKIQARLPKVSLYLIGSNMKGKMKALASENIKVVGWLDKVEPELAKRRVFVSYLRYGAGMKGKLGQALSLGLPVVTTMIGAEGMGLKNEETALIADEPEHFAEAVYRLYTEMALWEKLSRQGKDYIEEHYGETAVREKLRNLLIDVNSE</sequence>
<accession>A0ABT7VR66</accession>
<dbReference type="EC" id="2.4.-.-" evidence="3"/>
<dbReference type="PANTHER" id="PTHR43685">
    <property type="entry name" value="GLYCOSYLTRANSFERASE"/>
    <property type="match status" value="1"/>
</dbReference>
<dbReference type="Pfam" id="PF13692">
    <property type="entry name" value="Glyco_trans_1_4"/>
    <property type="match status" value="1"/>
</dbReference>
<dbReference type="InterPro" id="IPR001173">
    <property type="entry name" value="Glyco_trans_2-like"/>
</dbReference>
<dbReference type="SUPFAM" id="SSF53448">
    <property type="entry name" value="Nucleotide-diphospho-sugar transferases"/>
    <property type="match status" value="1"/>
</dbReference>
<organism evidence="3 4">
    <name type="scientific">Candidatus Marithioploca araucensis</name>
    <dbReference type="NCBI Taxonomy" id="70273"/>
    <lineage>
        <taxon>Bacteria</taxon>
        <taxon>Pseudomonadati</taxon>
        <taxon>Pseudomonadota</taxon>
        <taxon>Gammaproteobacteria</taxon>
        <taxon>Thiotrichales</taxon>
        <taxon>Thiotrichaceae</taxon>
        <taxon>Candidatus Marithioploca</taxon>
    </lineage>
</organism>
<dbReference type="InterPro" id="IPR029044">
    <property type="entry name" value="Nucleotide-diphossugar_trans"/>
</dbReference>
<evidence type="ECO:0000259" key="2">
    <source>
        <dbReference type="Pfam" id="PF00535"/>
    </source>
</evidence>
<feature type="domain" description="Glycosyltransferase 2-like" evidence="2">
    <location>
        <begin position="21"/>
        <end position="130"/>
    </location>
</feature>
<keyword evidence="4" id="KW-1185">Reference proteome</keyword>
<dbReference type="Gene3D" id="3.90.550.10">
    <property type="entry name" value="Spore Coat Polysaccharide Biosynthesis Protein SpsA, Chain A"/>
    <property type="match status" value="1"/>
</dbReference>
<dbReference type="PANTHER" id="PTHR43685:SF2">
    <property type="entry name" value="GLYCOSYLTRANSFERASE 2-LIKE DOMAIN-CONTAINING PROTEIN"/>
    <property type="match status" value="1"/>
</dbReference>
<dbReference type="InterPro" id="IPR050834">
    <property type="entry name" value="Glycosyltransf_2"/>
</dbReference>
<dbReference type="Proteomes" id="UP001171945">
    <property type="component" value="Unassembled WGS sequence"/>
</dbReference>
<feature type="coiled-coil region" evidence="1">
    <location>
        <begin position="435"/>
        <end position="563"/>
    </location>
</feature>
<keyword evidence="3" id="KW-0808">Transferase</keyword>
<gene>
    <name evidence="3" type="ORF">QUF54_02180</name>
</gene>
<keyword evidence="1" id="KW-0175">Coiled coil</keyword>
<reference evidence="3" key="1">
    <citation type="submission" date="2023-06" db="EMBL/GenBank/DDBJ databases">
        <title>Uncultivated large filamentous bacteria from sulfidic sediments reveal new species and different genomic features in energy metabolism and defense.</title>
        <authorList>
            <person name="Fonseca A."/>
        </authorList>
    </citation>
    <scope>NUCLEOTIDE SEQUENCE</scope>
    <source>
        <strain evidence="3">HSG4</strain>
    </source>
</reference>
<protein>
    <submittedName>
        <fullName evidence="3">Glycosyltransferase</fullName>
        <ecNumber evidence="3">2.4.-.-</ecNumber>
    </submittedName>
</protein>
<dbReference type="EMBL" id="JAUCGM010000070">
    <property type="protein sequence ID" value="MDM8562140.1"/>
    <property type="molecule type" value="Genomic_DNA"/>
</dbReference>
<dbReference type="Pfam" id="PF00535">
    <property type="entry name" value="Glycos_transf_2"/>
    <property type="match status" value="1"/>
</dbReference>
<proteinExistence type="predicted"/>
<name>A0ABT7VR66_9GAMM</name>
<dbReference type="Gene3D" id="3.40.50.2000">
    <property type="entry name" value="Glycogen Phosphorylase B"/>
    <property type="match status" value="1"/>
</dbReference>
<dbReference type="GO" id="GO:0016757">
    <property type="term" value="F:glycosyltransferase activity"/>
    <property type="evidence" value="ECO:0007669"/>
    <property type="project" value="UniProtKB-KW"/>
</dbReference>
<comment type="caution">
    <text evidence="3">The sequence shown here is derived from an EMBL/GenBank/DDBJ whole genome shotgun (WGS) entry which is preliminary data.</text>
</comment>
<evidence type="ECO:0000313" key="3">
    <source>
        <dbReference type="EMBL" id="MDM8562140.1"/>
    </source>
</evidence>
<evidence type="ECO:0000313" key="4">
    <source>
        <dbReference type="Proteomes" id="UP001171945"/>
    </source>
</evidence>
<evidence type="ECO:0000256" key="1">
    <source>
        <dbReference type="SAM" id="Coils"/>
    </source>
</evidence>
<dbReference type="CDD" id="cd00761">
    <property type="entry name" value="Glyco_tranf_GTA_type"/>
    <property type="match status" value="1"/>
</dbReference>
<dbReference type="SUPFAM" id="SSF53756">
    <property type="entry name" value="UDP-Glycosyltransferase/glycogen phosphorylase"/>
    <property type="match status" value="1"/>
</dbReference>